<dbReference type="OrthoDB" id="3918601at2759"/>
<name>A0A4U0X4P3_9PEZI</name>
<accession>A0A4U0X4P3</accession>
<dbReference type="AlphaFoldDB" id="A0A4U0X4P3"/>
<dbReference type="EMBL" id="NAJQ01000381">
    <property type="protein sequence ID" value="TKA70811.1"/>
    <property type="molecule type" value="Genomic_DNA"/>
</dbReference>
<proteinExistence type="predicted"/>
<dbReference type="Proteomes" id="UP000309340">
    <property type="component" value="Unassembled WGS sequence"/>
</dbReference>
<feature type="chain" id="PRO_5020611379" evidence="2">
    <location>
        <begin position="29"/>
        <end position="153"/>
    </location>
</feature>
<keyword evidence="2" id="KW-0732">Signal</keyword>
<comment type="caution">
    <text evidence="3">The sequence shown here is derived from an EMBL/GenBank/DDBJ whole genome shotgun (WGS) entry which is preliminary data.</text>
</comment>
<reference evidence="3 4" key="1">
    <citation type="submission" date="2017-03" db="EMBL/GenBank/DDBJ databases">
        <title>Genomes of endolithic fungi from Antarctica.</title>
        <authorList>
            <person name="Coleine C."/>
            <person name="Masonjones S."/>
            <person name="Stajich J.E."/>
        </authorList>
    </citation>
    <scope>NUCLEOTIDE SEQUENCE [LARGE SCALE GENOMIC DNA]</scope>
    <source>
        <strain evidence="3 4">CCFEE 5184</strain>
    </source>
</reference>
<protein>
    <submittedName>
        <fullName evidence="3">Uncharacterized protein</fullName>
    </submittedName>
</protein>
<evidence type="ECO:0000313" key="3">
    <source>
        <dbReference type="EMBL" id="TKA70811.1"/>
    </source>
</evidence>
<evidence type="ECO:0000256" key="2">
    <source>
        <dbReference type="SAM" id="SignalP"/>
    </source>
</evidence>
<keyword evidence="4" id="KW-1185">Reference proteome</keyword>
<gene>
    <name evidence="3" type="ORF">B0A55_07429</name>
</gene>
<organism evidence="3 4">
    <name type="scientific">Friedmanniomyces simplex</name>
    <dbReference type="NCBI Taxonomy" id="329884"/>
    <lineage>
        <taxon>Eukaryota</taxon>
        <taxon>Fungi</taxon>
        <taxon>Dikarya</taxon>
        <taxon>Ascomycota</taxon>
        <taxon>Pezizomycotina</taxon>
        <taxon>Dothideomycetes</taxon>
        <taxon>Dothideomycetidae</taxon>
        <taxon>Mycosphaerellales</taxon>
        <taxon>Teratosphaeriaceae</taxon>
        <taxon>Friedmanniomyces</taxon>
    </lineage>
</organism>
<sequence length="153" mass="16397">MSAFALRVPVIFAAAIHFAFLSHWTTSAQRLVDIITPFVCLQTELHYAAMATTFPCIGPFMKSLNTRWGALDGAEGSSYAMGSLRDQHGKFAHSGSAPPGRRSRHSQLGSKMGTGSMALTPHANNYSSRVGAEEAGRRPSIGSDGSEQMIILL</sequence>
<evidence type="ECO:0000313" key="4">
    <source>
        <dbReference type="Proteomes" id="UP000309340"/>
    </source>
</evidence>
<feature type="signal peptide" evidence="2">
    <location>
        <begin position="1"/>
        <end position="28"/>
    </location>
</feature>
<feature type="region of interest" description="Disordered" evidence="1">
    <location>
        <begin position="90"/>
        <end position="146"/>
    </location>
</feature>
<evidence type="ECO:0000256" key="1">
    <source>
        <dbReference type="SAM" id="MobiDB-lite"/>
    </source>
</evidence>